<feature type="binding site" evidence="4">
    <location>
        <position position="145"/>
    </location>
    <ligand>
        <name>S-adenosyl-L-methionine</name>
        <dbReference type="ChEBI" id="CHEBI:59789"/>
    </ligand>
</feature>
<protein>
    <recommendedName>
        <fullName evidence="4">25S rRNA adenine-N(1) methyltransferase</fullName>
        <ecNumber evidence="4">2.1.1.-</ecNumber>
    </recommendedName>
</protein>
<dbReference type="OMA" id="FHRTSKW"/>
<comment type="subcellular location">
    <subcellularLocation>
        <location evidence="4">Nucleus</location>
        <location evidence="4">Nucleolus</location>
    </subcellularLocation>
</comment>
<gene>
    <name evidence="6" type="ORF">SPPG_03896</name>
</gene>
<dbReference type="RefSeq" id="XP_016608822.1">
    <property type="nucleotide sequence ID" value="XM_016752145.1"/>
</dbReference>
<dbReference type="PANTHER" id="PTHR21008">
    <property type="entry name" value="S-ADENOSYLMETHIONINE SENSOR UPSTREAM OF MTORC1-RELATED"/>
    <property type="match status" value="1"/>
</dbReference>
<dbReference type="PANTHER" id="PTHR21008:SF1">
    <property type="entry name" value="25S RRNA (ADENINE(2142)-N(1))-METHYLTRANSFERASE"/>
    <property type="match status" value="1"/>
</dbReference>
<dbReference type="eggNOG" id="ENOG502R82D">
    <property type="taxonomic scope" value="Eukaryota"/>
</dbReference>
<name>A0A0L0HI92_SPIPD</name>
<dbReference type="VEuPathDB" id="FungiDB:SPPG_03896"/>
<proteinExistence type="inferred from homology"/>
<keyword evidence="4" id="KW-0539">Nucleus</keyword>
<evidence type="ECO:0000256" key="3">
    <source>
        <dbReference type="ARBA" id="ARBA00022691"/>
    </source>
</evidence>
<organism evidence="6 7">
    <name type="scientific">Spizellomyces punctatus (strain DAOM BR117)</name>
    <dbReference type="NCBI Taxonomy" id="645134"/>
    <lineage>
        <taxon>Eukaryota</taxon>
        <taxon>Fungi</taxon>
        <taxon>Fungi incertae sedis</taxon>
        <taxon>Chytridiomycota</taxon>
        <taxon>Chytridiomycota incertae sedis</taxon>
        <taxon>Chytridiomycetes</taxon>
        <taxon>Spizellomycetales</taxon>
        <taxon>Spizellomycetaceae</taxon>
        <taxon>Spizellomyces</taxon>
    </lineage>
</organism>
<dbReference type="EC" id="2.1.1.-" evidence="4"/>
<dbReference type="HAMAP" id="MF_03044">
    <property type="entry name" value="BMT2"/>
    <property type="match status" value="1"/>
</dbReference>
<dbReference type="SUPFAM" id="SSF53335">
    <property type="entry name" value="S-adenosyl-L-methionine-dependent methyltransferases"/>
    <property type="match status" value="1"/>
</dbReference>
<comment type="function">
    <text evidence="4">S-adenosyl-L-methionine-dependent methyltransferase that specifically methylates the N(1) position of an adenine present in helix 65 in 25S rRNA.</text>
</comment>
<keyword evidence="3 4" id="KW-0949">S-adenosyl-L-methionine</keyword>
<keyword evidence="1 4" id="KW-0489">Methyltransferase</keyword>
<dbReference type="STRING" id="645134.A0A0L0HI92"/>
<evidence type="ECO:0000256" key="2">
    <source>
        <dbReference type="ARBA" id="ARBA00022679"/>
    </source>
</evidence>
<dbReference type="GO" id="GO:0016433">
    <property type="term" value="F:rRNA (adenine) methyltransferase activity"/>
    <property type="evidence" value="ECO:0007669"/>
    <property type="project" value="UniProtKB-UniRule"/>
</dbReference>
<dbReference type="Gene3D" id="3.40.50.150">
    <property type="entry name" value="Vaccinia Virus protein VP39"/>
    <property type="match status" value="1"/>
</dbReference>
<evidence type="ECO:0000256" key="1">
    <source>
        <dbReference type="ARBA" id="ARBA00022603"/>
    </source>
</evidence>
<evidence type="ECO:0000256" key="4">
    <source>
        <dbReference type="HAMAP-Rule" id="MF_03044"/>
    </source>
</evidence>
<dbReference type="AlphaFoldDB" id="A0A0L0HI92"/>
<dbReference type="FunCoup" id="A0A0L0HI92">
    <property type="interactions" value="63"/>
</dbReference>
<keyword evidence="7" id="KW-1185">Reference proteome</keyword>
<dbReference type="Proteomes" id="UP000053201">
    <property type="component" value="Unassembled WGS sequence"/>
</dbReference>
<dbReference type="Pfam" id="PF11968">
    <property type="entry name" value="Bmt2"/>
    <property type="match status" value="1"/>
</dbReference>
<keyword evidence="2 4" id="KW-0808">Transferase</keyword>
<feature type="region of interest" description="Disordered" evidence="5">
    <location>
        <begin position="1"/>
        <end position="47"/>
    </location>
</feature>
<dbReference type="GO" id="GO:0005730">
    <property type="term" value="C:nucleolus"/>
    <property type="evidence" value="ECO:0007669"/>
    <property type="project" value="UniProtKB-SubCell"/>
</dbReference>
<reference evidence="6 7" key="1">
    <citation type="submission" date="2009-08" db="EMBL/GenBank/DDBJ databases">
        <title>The Genome Sequence of Spizellomyces punctatus strain DAOM BR117.</title>
        <authorList>
            <consortium name="The Broad Institute Genome Sequencing Platform"/>
            <person name="Russ C."/>
            <person name="Cuomo C."/>
            <person name="Shea T."/>
            <person name="Young S.K."/>
            <person name="Zeng Q."/>
            <person name="Koehrsen M."/>
            <person name="Haas B."/>
            <person name="Borodovsky M."/>
            <person name="Guigo R."/>
            <person name="Alvarado L."/>
            <person name="Berlin A."/>
            <person name="Bochicchio J."/>
            <person name="Borenstein D."/>
            <person name="Chapman S."/>
            <person name="Chen Z."/>
            <person name="Engels R."/>
            <person name="Freedman E."/>
            <person name="Gellesch M."/>
            <person name="Goldberg J."/>
            <person name="Griggs A."/>
            <person name="Gujja S."/>
            <person name="Heiman D."/>
            <person name="Hepburn T."/>
            <person name="Howarth C."/>
            <person name="Jen D."/>
            <person name="Larson L."/>
            <person name="Lewis B."/>
            <person name="Mehta T."/>
            <person name="Park D."/>
            <person name="Pearson M."/>
            <person name="Roberts A."/>
            <person name="Saif S."/>
            <person name="Shenoy N."/>
            <person name="Sisk P."/>
            <person name="Stolte C."/>
            <person name="Sykes S."/>
            <person name="Thomson T."/>
            <person name="Walk T."/>
            <person name="White J."/>
            <person name="Yandava C."/>
            <person name="Burger G."/>
            <person name="Gray M.W."/>
            <person name="Holland P.W.H."/>
            <person name="King N."/>
            <person name="Lang F.B.F."/>
            <person name="Roger A.J."/>
            <person name="Ruiz-Trillo I."/>
            <person name="Lander E."/>
            <person name="Nusbaum C."/>
        </authorList>
    </citation>
    <scope>NUCLEOTIDE SEQUENCE [LARGE SCALE GENOMIC DNA]</scope>
    <source>
        <strain evidence="6 7">DAOM BR117</strain>
    </source>
</reference>
<comment type="similarity">
    <text evidence="4">Belongs to the BMT2 family.</text>
</comment>
<dbReference type="OrthoDB" id="5954793at2759"/>
<dbReference type="GeneID" id="27687381"/>
<evidence type="ECO:0000313" key="6">
    <source>
        <dbReference type="EMBL" id="KND00783.1"/>
    </source>
</evidence>
<evidence type="ECO:0000256" key="5">
    <source>
        <dbReference type="SAM" id="MobiDB-lite"/>
    </source>
</evidence>
<dbReference type="InterPro" id="IPR021867">
    <property type="entry name" value="Bmt2/SAMTOR"/>
</dbReference>
<sequence>MARRKSKKPPLPIPLRPSAVPTSNASLATTTTTPTTPHPPPKRPKLSTQKLISTYHTLNKRLSHALTTNNMALATLIRTEMSALGGLNAYQRASLKGGSERQGLGASGTWLVSHLPRTPMTLLDIGAVSGTTYAKYSFITPTYIDLHPQHPNILQQDFMARPIPPPESRFDILCLSLVLNFVPSPRDRGALLVRTREHTTENGLLYIVLPSPCVLNSRYMTHERFIEVLRCVGFGIVEFKFAKRVAFYLFRRCGGGVKGIGKIECAPGKGRNNFCVVVDG</sequence>
<dbReference type="InterPro" id="IPR029063">
    <property type="entry name" value="SAM-dependent_MTases_sf"/>
</dbReference>
<dbReference type="EMBL" id="KQ257455">
    <property type="protein sequence ID" value="KND00783.1"/>
    <property type="molecule type" value="Genomic_DNA"/>
</dbReference>
<dbReference type="InParanoid" id="A0A0L0HI92"/>
<feature type="binding site" evidence="4">
    <location>
        <position position="126"/>
    </location>
    <ligand>
        <name>S-adenosyl-L-methionine</name>
        <dbReference type="ChEBI" id="CHEBI:59789"/>
    </ligand>
</feature>
<accession>A0A0L0HI92</accession>
<evidence type="ECO:0000313" key="7">
    <source>
        <dbReference type="Proteomes" id="UP000053201"/>
    </source>
</evidence>